<dbReference type="PROSITE" id="PS51005">
    <property type="entry name" value="NAC"/>
    <property type="match status" value="1"/>
</dbReference>
<protein>
    <recommendedName>
        <fullName evidence="6">NAC domain-containing protein</fullName>
    </recommendedName>
</protein>
<dbReference type="Proteomes" id="UP001420932">
    <property type="component" value="Unassembled WGS sequence"/>
</dbReference>
<feature type="compositionally biased region" description="Acidic residues" evidence="5">
    <location>
        <begin position="563"/>
        <end position="574"/>
    </location>
</feature>
<reference evidence="7 8" key="1">
    <citation type="submission" date="2024-01" db="EMBL/GenBank/DDBJ databases">
        <title>Genome assemblies of Stephania.</title>
        <authorList>
            <person name="Yang L."/>
        </authorList>
    </citation>
    <scope>NUCLEOTIDE SEQUENCE [LARGE SCALE GENOMIC DNA]</scope>
    <source>
        <strain evidence="7">YNDBR</strain>
        <tissue evidence="7">Leaf</tissue>
    </source>
</reference>
<evidence type="ECO:0000256" key="4">
    <source>
        <dbReference type="ARBA" id="ARBA00023242"/>
    </source>
</evidence>
<keyword evidence="2" id="KW-0238">DNA-binding</keyword>
<keyword evidence="4" id="KW-0539">Nucleus</keyword>
<evidence type="ECO:0000313" key="8">
    <source>
        <dbReference type="Proteomes" id="UP001420932"/>
    </source>
</evidence>
<feature type="domain" description="NAC" evidence="6">
    <location>
        <begin position="86"/>
        <end position="241"/>
    </location>
</feature>
<evidence type="ECO:0000256" key="2">
    <source>
        <dbReference type="ARBA" id="ARBA00023125"/>
    </source>
</evidence>
<evidence type="ECO:0000256" key="3">
    <source>
        <dbReference type="ARBA" id="ARBA00023163"/>
    </source>
</evidence>
<dbReference type="GO" id="GO:0006355">
    <property type="term" value="P:regulation of DNA-templated transcription"/>
    <property type="evidence" value="ECO:0007669"/>
    <property type="project" value="InterPro"/>
</dbReference>
<evidence type="ECO:0000256" key="1">
    <source>
        <dbReference type="ARBA" id="ARBA00023015"/>
    </source>
</evidence>
<organism evidence="7 8">
    <name type="scientific">Stephania yunnanensis</name>
    <dbReference type="NCBI Taxonomy" id="152371"/>
    <lineage>
        <taxon>Eukaryota</taxon>
        <taxon>Viridiplantae</taxon>
        <taxon>Streptophyta</taxon>
        <taxon>Embryophyta</taxon>
        <taxon>Tracheophyta</taxon>
        <taxon>Spermatophyta</taxon>
        <taxon>Magnoliopsida</taxon>
        <taxon>Ranunculales</taxon>
        <taxon>Menispermaceae</taxon>
        <taxon>Menispermoideae</taxon>
        <taxon>Cissampelideae</taxon>
        <taxon>Stephania</taxon>
    </lineage>
</organism>
<evidence type="ECO:0000313" key="7">
    <source>
        <dbReference type="EMBL" id="KAK9141715.1"/>
    </source>
</evidence>
<evidence type="ECO:0000259" key="6">
    <source>
        <dbReference type="PROSITE" id="PS51005"/>
    </source>
</evidence>
<proteinExistence type="predicted"/>
<dbReference type="AlphaFoldDB" id="A0AAP0PHW7"/>
<feature type="compositionally biased region" description="Basic and acidic residues" evidence="5">
    <location>
        <begin position="247"/>
        <end position="263"/>
    </location>
</feature>
<dbReference type="EMBL" id="JBBNAF010000005">
    <property type="protein sequence ID" value="KAK9141715.1"/>
    <property type="molecule type" value="Genomic_DNA"/>
</dbReference>
<dbReference type="SUPFAM" id="SSF101941">
    <property type="entry name" value="NAC domain"/>
    <property type="match status" value="1"/>
</dbReference>
<dbReference type="GO" id="GO:0003677">
    <property type="term" value="F:DNA binding"/>
    <property type="evidence" value="ECO:0007669"/>
    <property type="project" value="UniProtKB-KW"/>
</dbReference>
<comment type="caution">
    <text evidence="7">The sequence shown here is derived from an EMBL/GenBank/DDBJ whole genome shotgun (WGS) entry which is preliminary data.</text>
</comment>
<keyword evidence="1" id="KW-0805">Transcription regulation</keyword>
<dbReference type="PANTHER" id="PTHR31719">
    <property type="entry name" value="NAC TRANSCRIPTION FACTOR 56"/>
    <property type="match status" value="1"/>
</dbReference>
<evidence type="ECO:0000256" key="5">
    <source>
        <dbReference type="SAM" id="MobiDB-lite"/>
    </source>
</evidence>
<dbReference type="Pfam" id="PF02365">
    <property type="entry name" value="NAM"/>
    <property type="match status" value="1"/>
</dbReference>
<accession>A0AAP0PHW7</accession>
<feature type="region of interest" description="Disordered" evidence="5">
    <location>
        <begin position="555"/>
        <end position="574"/>
    </location>
</feature>
<sequence>MATHEQQILLQQYNGNGDGGGDGEGSNNNQDHNQVLGAAINGHDDLLTINTLTCITGVTVCGQCHRDYYSATGSPTNRDVDYLKTFPIGYRFAPSDAELILHYLIKKNNNLKLPPNNIVNENIYKFHPEDLIEMYRIRGENIWYFFSPRHRKYVNGIRPNRAVDSNRPGYWKATGKDKSIEFPKGTCIGYKMSLVFYEGEAKAGVKTDWIMKEYRSLNKEEEDRKMRIKMIGYGLYKIYLKPESKTKIDNRRGTANQRGDRSDGLSADNGSRGDREVVAATSSPLQNNKGKRASRPKTTAANSAPLIKEDKIRGMNNSQLGIRDGDVVRNSNGVYGNSSTTRSTLDHDSTMFRDTPFPPPSNVNGSIHHLQQQMATPQPHPNEFYDSNHLQRRQMQPQPSRFYVADHHQQHVEMALSQQLVQRRQHKVYSNSLSGNNFSLHHPTSISTNFHQVHYPPNYPAPTPYNDAGLSDFPLNINDHENHTSSLDFMNYLFDDQISISPAFQMNFEAFPHQYTTATTAYPDHQHPVTDQSQYPVDRCYLDAGVGHDHVNSAEYAKKYDDNDNDDEQENRTS</sequence>
<name>A0AAP0PHW7_9MAGN</name>
<dbReference type="InterPro" id="IPR036093">
    <property type="entry name" value="NAC_dom_sf"/>
</dbReference>
<dbReference type="Gene3D" id="2.170.150.80">
    <property type="entry name" value="NAC domain"/>
    <property type="match status" value="1"/>
</dbReference>
<feature type="region of interest" description="Disordered" evidence="5">
    <location>
        <begin position="12"/>
        <end position="33"/>
    </location>
</feature>
<dbReference type="InterPro" id="IPR003441">
    <property type="entry name" value="NAC-dom"/>
</dbReference>
<keyword evidence="8" id="KW-1185">Reference proteome</keyword>
<dbReference type="PANTHER" id="PTHR31719:SF94">
    <property type="entry name" value="PROTEIN ATAF2"/>
    <property type="match status" value="1"/>
</dbReference>
<feature type="region of interest" description="Disordered" evidence="5">
    <location>
        <begin position="247"/>
        <end position="303"/>
    </location>
</feature>
<gene>
    <name evidence="7" type="ORF">Syun_011115</name>
</gene>
<keyword evidence="3" id="KW-0804">Transcription</keyword>